<protein>
    <submittedName>
        <fullName evidence="2">Uncharacterized protein</fullName>
    </submittedName>
</protein>
<reference evidence="2 3" key="1">
    <citation type="submission" date="2017-02" db="EMBL/GenBank/DDBJ databases">
        <authorList>
            <person name="Peterson S.W."/>
        </authorList>
    </citation>
    <scope>NUCLEOTIDE SEQUENCE [LARGE SCALE GENOMIC DNA]</scope>
    <source>
        <strain evidence="2 3">CIP104813</strain>
    </source>
</reference>
<keyword evidence="3" id="KW-1185">Reference proteome</keyword>
<dbReference type="Proteomes" id="UP000195981">
    <property type="component" value="Unassembled WGS sequence"/>
</dbReference>
<sequence>MLTELYSRLLTDGRIKSDRNTRYNSKSATNEDKKPGLGADTVRKLHYALSPMFDEAVLHGILADNRLFRAECGRAGGAG</sequence>
<name>A0A1X6WVC6_9MICO</name>
<feature type="region of interest" description="Disordered" evidence="1">
    <location>
        <begin position="17"/>
        <end position="37"/>
    </location>
</feature>
<evidence type="ECO:0000256" key="1">
    <source>
        <dbReference type="SAM" id="MobiDB-lite"/>
    </source>
</evidence>
<organism evidence="2 3">
    <name type="scientific">Brachybacterium nesterenkovii</name>
    <dbReference type="NCBI Taxonomy" id="47847"/>
    <lineage>
        <taxon>Bacteria</taxon>
        <taxon>Bacillati</taxon>
        <taxon>Actinomycetota</taxon>
        <taxon>Actinomycetes</taxon>
        <taxon>Micrococcales</taxon>
        <taxon>Dermabacteraceae</taxon>
        <taxon>Brachybacterium</taxon>
    </lineage>
</organism>
<evidence type="ECO:0000313" key="3">
    <source>
        <dbReference type="Proteomes" id="UP000195981"/>
    </source>
</evidence>
<dbReference type="AlphaFoldDB" id="A0A1X6WVC6"/>
<accession>A0A1X6WVC6</accession>
<dbReference type="EMBL" id="FWFG01000013">
    <property type="protein sequence ID" value="SLM88272.1"/>
    <property type="molecule type" value="Genomic_DNA"/>
</dbReference>
<evidence type="ECO:0000313" key="2">
    <source>
        <dbReference type="EMBL" id="SLM88272.1"/>
    </source>
</evidence>
<proteinExistence type="predicted"/>
<gene>
    <name evidence="2" type="ORF">FM110_01505</name>
</gene>